<evidence type="ECO:0000259" key="1">
    <source>
        <dbReference type="Pfam" id="PF02900"/>
    </source>
</evidence>
<sequence length="275" mass="29008">MAMIVAAAGVPHTPVFPQLAARPEGTGIAARYAAVRRVLDDERPDVLCVFHCDHINAFFLDHWPTFAITTGPTLICPIDDVPGVPQTAVHVHSGLATHLYQYLVPRDFDPSLVVNGVADHGVAVPLHFLDSSARRPIAPIHINDMVAPFPSAARCFALGRAVADAVAAWPPDLRVGVIASGSFSLDVGSRRVPPGHSYAIPRPDWAGEVAAMLRAGSVEDLVHKSTPAILDDAGTVAGELLSWLAALGAVTAAGLTLAHLDYEDGEGHAFAAWAR</sequence>
<evidence type="ECO:0000313" key="3">
    <source>
        <dbReference type="Proteomes" id="UP000730482"/>
    </source>
</evidence>
<feature type="domain" description="Extradiol ring-cleavage dioxygenase class III enzyme subunit B" evidence="1">
    <location>
        <begin position="8"/>
        <end position="252"/>
    </location>
</feature>
<evidence type="ECO:0000313" key="2">
    <source>
        <dbReference type="EMBL" id="MBS2548562.1"/>
    </source>
</evidence>
<name>A0ABS5KR90_9ACTN</name>
<reference evidence="2 3" key="1">
    <citation type="submission" date="2020-02" db="EMBL/GenBank/DDBJ databases">
        <title>Acidophilic actinobacteria isolated from forest soil.</title>
        <authorList>
            <person name="Golinska P."/>
        </authorList>
    </citation>
    <scope>NUCLEOTIDE SEQUENCE [LARGE SCALE GENOMIC DNA]</scope>
    <source>
        <strain evidence="2 3">NL8</strain>
    </source>
</reference>
<accession>A0ABS5KR90</accession>
<protein>
    <recommendedName>
        <fullName evidence="1">Extradiol ring-cleavage dioxygenase class III enzyme subunit B domain-containing protein</fullName>
    </recommendedName>
</protein>
<dbReference type="Pfam" id="PF02900">
    <property type="entry name" value="LigB"/>
    <property type="match status" value="1"/>
</dbReference>
<organism evidence="2 3">
    <name type="scientific">Catenulispora pinistramenti</name>
    <dbReference type="NCBI Taxonomy" id="2705254"/>
    <lineage>
        <taxon>Bacteria</taxon>
        <taxon>Bacillati</taxon>
        <taxon>Actinomycetota</taxon>
        <taxon>Actinomycetes</taxon>
        <taxon>Catenulisporales</taxon>
        <taxon>Catenulisporaceae</taxon>
        <taxon>Catenulispora</taxon>
    </lineage>
</organism>
<dbReference type="Gene3D" id="3.40.830.10">
    <property type="entry name" value="LigB-like"/>
    <property type="match status" value="1"/>
</dbReference>
<keyword evidence="3" id="KW-1185">Reference proteome</keyword>
<dbReference type="InterPro" id="IPR004183">
    <property type="entry name" value="Xdiol_dOase_suB"/>
</dbReference>
<comment type="caution">
    <text evidence="2">The sequence shown here is derived from an EMBL/GenBank/DDBJ whole genome shotgun (WGS) entry which is preliminary data.</text>
</comment>
<dbReference type="SUPFAM" id="SSF53213">
    <property type="entry name" value="LigB-like"/>
    <property type="match status" value="1"/>
</dbReference>
<dbReference type="EMBL" id="JAAFYZ010000051">
    <property type="protein sequence ID" value="MBS2548562.1"/>
    <property type="molecule type" value="Genomic_DNA"/>
</dbReference>
<gene>
    <name evidence="2" type="ORF">KGQ19_16975</name>
</gene>
<dbReference type="Proteomes" id="UP000730482">
    <property type="component" value="Unassembled WGS sequence"/>
</dbReference>
<proteinExistence type="predicted"/>